<name>A0ABS1BHA5_9SPHI</name>
<proteinExistence type="predicted"/>
<dbReference type="RefSeq" id="WP_200585030.1">
    <property type="nucleotide sequence ID" value="NZ_JAEHFY010000005.1"/>
</dbReference>
<dbReference type="Proteomes" id="UP000660024">
    <property type="component" value="Unassembled WGS sequence"/>
</dbReference>
<dbReference type="PANTHER" id="PTHR39337">
    <property type="entry name" value="BLR5642 PROTEIN"/>
    <property type="match status" value="1"/>
</dbReference>
<organism evidence="1 2">
    <name type="scientific">Pedobacter segetis</name>
    <dbReference type="NCBI Taxonomy" id="2793069"/>
    <lineage>
        <taxon>Bacteria</taxon>
        <taxon>Pseudomonadati</taxon>
        <taxon>Bacteroidota</taxon>
        <taxon>Sphingobacteriia</taxon>
        <taxon>Sphingobacteriales</taxon>
        <taxon>Sphingobacteriaceae</taxon>
        <taxon>Pedobacter</taxon>
    </lineage>
</organism>
<dbReference type="PANTHER" id="PTHR39337:SF1">
    <property type="entry name" value="BLR5642 PROTEIN"/>
    <property type="match status" value="1"/>
</dbReference>
<comment type="caution">
    <text evidence="1">The sequence shown here is derived from an EMBL/GenBank/DDBJ whole genome shotgun (WGS) entry which is preliminary data.</text>
</comment>
<accession>A0ABS1BHA5</accession>
<dbReference type="Pfam" id="PF04343">
    <property type="entry name" value="DUF488"/>
    <property type="match status" value="1"/>
</dbReference>
<evidence type="ECO:0000313" key="1">
    <source>
        <dbReference type="EMBL" id="MBK0382248.1"/>
    </source>
</evidence>
<gene>
    <name evidence="1" type="ORF">I5M32_04680</name>
</gene>
<dbReference type="InterPro" id="IPR007438">
    <property type="entry name" value="DUF488"/>
</dbReference>
<reference evidence="1 2" key="1">
    <citation type="submission" date="2020-12" db="EMBL/GenBank/DDBJ databases">
        <title>Bacterial novel species Pedobacter sp. SD-b isolated from soil.</title>
        <authorList>
            <person name="Jung H.-Y."/>
        </authorList>
    </citation>
    <scope>NUCLEOTIDE SEQUENCE [LARGE SCALE GENOMIC DNA]</scope>
    <source>
        <strain evidence="1 2">SD-b</strain>
    </source>
</reference>
<evidence type="ECO:0000313" key="2">
    <source>
        <dbReference type="Proteomes" id="UP000660024"/>
    </source>
</evidence>
<keyword evidence="2" id="KW-1185">Reference proteome</keyword>
<sequence length="294" mass="34438">MFYRRKVILALLQIFDRKIDKISLQKLLYLFTKYQAKPEYDFIPYKYGCYSYSANADLTSMVNKGMLSETTSHFTSNETTDYFKTLKADDKKIMLYVKDQYGKMSADNLMKHTYLNFPYSAINSVKAKEILTTEQFEKVNKSRPKSNKTILFTIGYEGISLEEYLNRLLKNDVKVLVDVRNNPLSMKYGFSKSQLLRYCNSLGIEYVHYPEVGIQSEQRQELNTQADYDKLFAVYCENNLTKTTSSQEKILNLLKEKKRIALTCFEANICQCHRKHLAEAIENLPNFKYEVNHI</sequence>
<dbReference type="EMBL" id="JAEHFY010000005">
    <property type="protein sequence ID" value="MBK0382248.1"/>
    <property type="molecule type" value="Genomic_DNA"/>
</dbReference>
<protein>
    <submittedName>
        <fullName evidence="1">DUF488 domain-containing protein</fullName>
    </submittedName>
</protein>